<dbReference type="OrthoDB" id="7277632at2"/>
<evidence type="ECO:0000256" key="9">
    <source>
        <dbReference type="ARBA" id="ARBA00023077"/>
    </source>
</evidence>
<protein>
    <submittedName>
        <fullName evidence="18">Colicin I receptor</fullName>
    </submittedName>
</protein>
<name>A0A1V2EWH9_9SPHN</name>
<dbReference type="InterPro" id="IPR037066">
    <property type="entry name" value="Plug_dom_sf"/>
</dbReference>
<keyword evidence="8" id="KW-0406">Ion transport</keyword>
<evidence type="ECO:0000259" key="17">
    <source>
        <dbReference type="Pfam" id="PF07715"/>
    </source>
</evidence>
<feature type="domain" description="TonB-dependent receptor-like beta-barrel" evidence="16">
    <location>
        <begin position="404"/>
        <end position="800"/>
    </location>
</feature>
<evidence type="ECO:0000256" key="7">
    <source>
        <dbReference type="ARBA" id="ARBA00023004"/>
    </source>
</evidence>
<feature type="domain" description="TonB-dependent receptor plug" evidence="17">
    <location>
        <begin position="76"/>
        <end position="186"/>
    </location>
</feature>
<evidence type="ECO:0000256" key="5">
    <source>
        <dbReference type="ARBA" id="ARBA00022692"/>
    </source>
</evidence>
<dbReference type="AlphaFoldDB" id="A0A1V2EWH9"/>
<proteinExistence type="inferred from homology"/>
<keyword evidence="11 12" id="KW-0998">Cell outer membrane</keyword>
<evidence type="ECO:0000256" key="3">
    <source>
        <dbReference type="ARBA" id="ARBA00022452"/>
    </source>
</evidence>
<keyword evidence="19" id="KW-1185">Reference proteome</keyword>
<evidence type="ECO:0000256" key="13">
    <source>
        <dbReference type="RuleBase" id="RU003357"/>
    </source>
</evidence>
<evidence type="ECO:0000256" key="6">
    <source>
        <dbReference type="ARBA" id="ARBA00022729"/>
    </source>
</evidence>
<evidence type="ECO:0000259" key="16">
    <source>
        <dbReference type="Pfam" id="PF00593"/>
    </source>
</evidence>
<dbReference type="RefSeq" id="WP_076743295.1">
    <property type="nucleotide sequence ID" value="NZ_MPSB01000002.1"/>
</dbReference>
<dbReference type="Gene3D" id="2.40.170.20">
    <property type="entry name" value="TonB-dependent receptor, beta-barrel domain"/>
    <property type="match status" value="1"/>
</dbReference>
<dbReference type="InterPro" id="IPR012910">
    <property type="entry name" value="Plug_dom"/>
</dbReference>
<keyword evidence="18" id="KW-0675">Receptor</keyword>
<keyword evidence="10 12" id="KW-0472">Membrane</keyword>
<keyword evidence="9 13" id="KW-0798">TonB box</keyword>
<evidence type="ECO:0000313" key="19">
    <source>
        <dbReference type="Proteomes" id="UP000188729"/>
    </source>
</evidence>
<feature type="chain" id="PRO_5013115670" evidence="15">
    <location>
        <begin position="28"/>
        <end position="844"/>
    </location>
</feature>
<evidence type="ECO:0000256" key="12">
    <source>
        <dbReference type="PROSITE-ProRule" id="PRU01360"/>
    </source>
</evidence>
<keyword evidence="7" id="KW-0408">Iron</keyword>
<dbReference type="PANTHER" id="PTHR32552">
    <property type="entry name" value="FERRICHROME IRON RECEPTOR-RELATED"/>
    <property type="match status" value="1"/>
</dbReference>
<evidence type="ECO:0000256" key="15">
    <source>
        <dbReference type="SAM" id="SignalP"/>
    </source>
</evidence>
<dbReference type="SUPFAM" id="SSF56935">
    <property type="entry name" value="Porins"/>
    <property type="match status" value="1"/>
</dbReference>
<evidence type="ECO:0000256" key="2">
    <source>
        <dbReference type="ARBA" id="ARBA00022448"/>
    </source>
</evidence>
<comment type="similarity">
    <text evidence="12 13">Belongs to the TonB-dependent receptor family.</text>
</comment>
<keyword evidence="5 12" id="KW-0812">Transmembrane</keyword>
<dbReference type="PANTHER" id="PTHR32552:SF89">
    <property type="entry name" value="CATECHOLATE SIDEROPHORE RECEPTOR FIU"/>
    <property type="match status" value="1"/>
</dbReference>
<dbReference type="InterPro" id="IPR039426">
    <property type="entry name" value="TonB-dep_rcpt-like"/>
</dbReference>
<accession>A0A1V2EWH9</accession>
<dbReference type="GO" id="GO:0015344">
    <property type="term" value="F:siderophore uptake transmembrane transporter activity"/>
    <property type="evidence" value="ECO:0007669"/>
    <property type="project" value="TreeGrafter"/>
</dbReference>
<keyword evidence="2 12" id="KW-0813">Transport</keyword>
<dbReference type="EMBL" id="MPSB01000002">
    <property type="protein sequence ID" value="ONF97032.1"/>
    <property type="molecule type" value="Genomic_DNA"/>
</dbReference>
<sequence>MYVNPLRRTLLGASATIALVVAAPAWAQTSNHVQDGAAIPANEPARGTGGAQASDPDSGSEIIVTARAGNENQAKVEASYAISTISSEMLKMKAPIGVGEALKNVPGFWVESSSGETSGNIRVRGIPTDGYSQVALLEDGVTIQHDPGLGWLNGDQSLRIDQSLERVEVVRGGPSSLFYSNAPGAVVNFITRRGGDTLEGLVRYEGADFNSHRVDGWIGGPIANTGWNFFVGGFYRISDGQRQTGYRLGEGGQIRAALSTEWDGGSFMMSVKHLDERVENAMVTPFVNNEDGDPVGVPGFDALKDTIAGPETRYFKFRTPTGLYDFDAGVANKAQITQVTMQGRFELGEDFSLLQSLRYRDSYQKRNSITPRSIFTNADVLTSLRGTFGLPAGTPLSLTYTNGGGAFSPTQNSNGLVLLNLARSFTVPESEVISDTRLQKTFQAGGQHDFALGLYYAYVDEDYNATSASILTDVKNNASLLDVVLPGAGGAPGTVLTEGGVLSYGTEFGYSSGTSRTIALYASDEWKITDKLRLDGGLRWEQVSVNGLSEGSRTQNLNQSPTVADDAVAAGNGVFTPWTGSNDDLAWSVGVNYQFQPSFGAFARYTSTYRLPGVSSFFGNPSQKPVTQQMNFQEVGLKFDRRNFNLFVTGFRTIYQSYQISDYRQNNAGQFVLNTVFGDTETWGAEVEGTIRPVPWFDIHANYTYQRARFTDFVYRDANGRVFDYSKNRLVRVPEHQFRITPAINLFDDRFRLEADISHYGQRWSDVANQIDLPAYTTVDLNARLDVTPLLSLNLYVNNLTDTIGLTEGNPRAGSIQNEEVGDAVYIARSIFGRSVRGAVTFRF</sequence>
<evidence type="ECO:0000256" key="10">
    <source>
        <dbReference type="ARBA" id="ARBA00023136"/>
    </source>
</evidence>
<dbReference type="Pfam" id="PF07715">
    <property type="entry name" value="Plug"/>
    <property type="match status" value="1"/>
</dbReference>
<evidence type="ECO:0000256" key="14">
    <source>
        <dbReference type="SAM" id="MobiDB-lite"/>
    </source>
</evidence>
<dbReference type="STRING" id="1915074.SPHI_04670"/>
<dbReference type="GO" id="GO:0009279">
    <property type="term" value="C:cell outer membrane"/>
    <property type="evidence" value="ECO:0007669"/>
    <property type="project" value="UniProtKB-SubCell"/>
</dbReference>
<dbReference type="Pfam" id="PF00593">
    <property type="entry name" value="TonB_dep_Rec_b-barrel"/>
    <property type="match status" value="1"/>
</dbReference>
<organism evidence="18 19">
    <name type="scientific">Sphingomonas jeddahensis</name>
    <dbReference type="NCBI Taxonomy" id="1915074"/>
    <lineage>
        <taxon>Bacteria</taxon>
        <taxon>Pseudomonadati</taxon>
        <taxon>Pseudomonadota</taxon>
        <taxon>Alphaproteobacteria</taxon>
        <taxon>Sphingomonadales</taxon>
        <taxon>Sphingomonadaceae</taxon>
        <taxon>Sphingomonas</taxon>
    </lineage>
</organism>
<evidence type="ECO:0000256" key="4">
    <source>
        <dbReference type="ARBA" id="ARBA00022496"/>
    </source>
</evidence>
<comment type="caution">
    <text evidence="18">The sequence shown here is derived from an EMBL/GenBank/DDBJ whole genome shotgun (WGS) entry which is preliminary data.</text>
</comment>
<gene>
    <name evidence="18" type="primary">cirA_2</name>
    <name evidence="18" type="ORF">SPHI_04670</name>
</gene>
<feature type="region of interest" description="Disordered" evidence="14">
    <location>
        <begin position="38"/>
        <end position="58"/>
    </location>
</feature>
<reference evidence="18 19" key="1">
    <citation type="submission" date="2016-11" db="EMBL/GenBank/DDBJ databases">
        <title>Genome sequence of Sphingomonas jeddahensis G39.</title>
        <authorList>
            <person name="Poehlein A."/>
            <person name="Wuebbeler J.H."/>
            <person name="Steinbuechel A."/>
            <person name="Daniel R."/>
        </authorList>
    </citation>
    <scope>NUCLEOTIDE SEQUENCE [LARGE SCALE GENOMIC DNA]</scope>
    <source>
        <strain evidence="18 19">G39</strain>
    </source>
</reference>
<dbReference type="Proteomes" id="UP000188729">
    <property type="component" value="Unassembled WGS sequence"/>
</dbReference>
<evidence type="ECO:0000256" key="1">
    <source>
        <dbReference type="ARBA" id="ARBA00004571"/>
    </source>
</evidence>
<keyword evidence="6 15" id="KW-0732">Signal</keyword>
<dbReference type="Gene3D" id="2.170.130.10">
    <property type="entry name" value="TonB-dependent receptor, plug domain"/>
    <property type="match status" value="1"/>
</dbReference>
<dbReference type="InterPro" id="IPR036942">
    <property type="entry name" value="Beta-barrel_TonB_sf"/>
</dbReference>
<dbReference type="InterPro" id="IPR000531">
    <property type="entry name" value="Beta-barrel_TonB"/>
</dbReference>
<keyword evidence="4" id="KW-0410">Iron transport</keyword>
<evidence type="ECO:0000256" key="8">
    <source>
        <dbReference type="ARBA" id="ARBA00023065"/>
    </source>
</evidence>
<evidence type="ECO:0000313" key="18">
    <source>
        <dbReference type="EMBL" id="ONF97032.1"/>
    </source>
</evidence>
<keyword evidence="3 12" id="KW-1134">Transmembrane beta strand</keyword>
<comment type="subcellular location">
    <subcellularLocation>
        <location evidence="1 12">Cell outer membrane</location>
        <topology evidence="1 12">Multi-pass membrane protein</topology>
    </subcellularLocation>
</comment>
<feature type="signal peptide" evidence="15">
    <location>
        <begin position="1"/>
        <end position="27"/>
    </location>
</feature>
<evidence type="ECO:0000256" key="11">
    <source>
        <dbReference type="ARBA" id="ARBA00023237"/>
    </source>
</evidence>
<dbReference type="PROSITE" id="PS52016">
    <property type="entry name" value="TONB_DEPENDENT_REC_3"/>
    <property type="match status" value="1"/>
</dbReference>